<dbReference type="Proteomes" id="UP000299102">
    <property type="component" value="Unassembled WGS sequence"/>
</dbReference>
<evidence type="ECO:0000313" key="3">
    <source>
        <dbReference type="Proteomes" id="UP000299102"/>
    </source>
</evidence>
<feature type="region of interest" description="Disordered" evidence="1">
    <location>
        <begin position="31"/>
        <end position="56"/>
    </location>
</feature>
<protein>
    <submittedName>
        <fullName evidence="2">Uncharacterized protein</fullName>
    </submittedName>
</protein>
<name>A0A4C1X3Z1_EUMVA</name>
<proteinExistence type="predicted"/>
<accession>A0A4C1X3Z1</accession>
<dbReference type="AlphaFoldDB" id="A0A4C1X3Z1"/>
<evidence type="ECO:0000256" key="1">
    <source>
        <dbReference type="SAM" id="MobiDB-lite"/>
    </source>
</evidence>
<organism evidence="2 3">
    <name type="scientific">Eumeta variegata</name>
    <name type="common">Bagworm moth</name>
    <name type="synonym">Eumeta japonica</name>
    <dbReference type="NCBI Taxonomy" id="151549"/>
    <lineage>
        <taxon>Eukaryota</taxon>
        <taxon>Metazoa</taxon>
        <taxon>Ecdysozoa</taxon>
        <taxon>Arthropoda</taxon>
        <taxon>Hexapoda</taxon>
        <taxon>Insecta</taxon>
        <taxon>Pterygota</taxon>
        <taxon>Neoptera</taxon>
        <taxon>Endopterygota</taxon>
        <taxon>Lepidoptera</taxon>
        <taxon>Glossata</taxon>
        <taxon>Ditrysia</taxon>
        <taxon>Tineoidea</taxon>
        <taxon>Psychidae</taxon>
        <taxon>Oiketicinae</taxon>
        <taxon>Eumeta</taxon>
    </lineage>
</organism>
<feature type="compositionally biased region" description="Low complexity" evidence="1">
    <location>
        <begin position="42"/>
        <end position="51"/>
    </location>
</feature>
<comment type="caution">
    <text evidence="2">The sequence shown here is derived from an EMBL/GenBank/DDBJ whole genome shotgun (WGS) entry which is preliminary data.</text>
</comment>
<reference evidence="2 3" key="1">
    <citation type="journal article" date="2019" name="Commun. Biol.">
        <title>The bagworm genome reveals a unique fibroin gene that provides high tensile strength.</title>
        <authorList>
            <person name="Kono N."/>
            <person name="Nakamura H."/>
            <person name="Ohtoshi R."/>
            <person name="Tomita M."/>
            <person name="Numata K."/>
            <person name="Arakawa K."/>
        </authorList>
    </citation>
    <scope>NUCLEOTIDE SEQUENCE [LARGE SCALE GENOMIC DNA]</scope>
</reference>
<dbReference type="EMBL" id="BGZK01000708">
    <property type="protein sequence ID" value="GBP57099.1"/>
    <property type="molecule type" value="Genomic_DNA"/>
</dbReference>
<keyword evidence="3" id="KW-1185">Reference proteome</keyword>
<sequence length="101" mass="11109">MSYIWNLSLAVAHRLPLICWHSKHTLAQSILQTEGRERRGRATAARRSTASPSNRKVPESILITSKESNRPLPAVVVASVTATVSAFRCNSRRTATPAVPF</sequence>
<gene>
    <name evidence="2" type="ORF">EVAR_36767_1</name>
</gene>
<evidence type="ECO:0000313" key="2">
    <source>
        <dbReference type="EMBL" id="GBP57099.1"/>
    </source>
</evidence>